<evidence type="ECO:0000256" key="1">
    <source>
        <dbReference type="SAM" id="Phobius"/>
    </source>
</evidence>
<protein>
    <submittedName>
        <fullName evidence="3">RHS repeat-associated protein</fullName>
    </submittedName>
</protein>
<dbReference type="Pfam" id="PF20041">
    <property type="entry name" value="DUF6443"/>
    <property type="match status" value="1"/>
</dbReference>
<dbReference type="Gene3D" id="2.180.10.10">
    <property type="entry name" value="RHS repeat-associated core"/>
    <property type="match status" value="1"/>
</dbReference>
<dbReference type="GeneID" id="93101233"/>
<dbReference type="NCBIfam" id="TIGR03696">
    <property type="entry name" value="Rhs_assc_core"/>
    <property type="match status" value="1"/>
</dbReference>
<dbReference type="PANTHER" id="PTHR32305">
    <property type="match status" value="1"/>
</dbReference>
<dbReference type="InterPro" id="IPR050708">
    <property type="entry name" value="T6SS_VgrG/RHS"/>
</dbReference>
<gene>
    <name evidence="3" type="ORF">GGR14_000784</name>
</gene>
<dbReference type="Proteomes" id="UP000546007">
    <property type="component" value="Unassembled WGS sequence"/>
</dbReference>
<dbReference type="InterPro" id="IPR022385">
    <property type="entry name" value="Rhs_assc_core"/>
</dbReference>
<feature type="domain" description="DUF6443" evidence="2">
    <location>
        <begin position="405"/>
        <end position="525"/>
    </location>
</feature>
<evidence type="ECO:0000313" key="4">
    <source>
        <dbReference type="Proteomes" id="UP000546007"/>
    </source>
</evidence>
<keyword evidence="4" id="KW-1185">Reference proteome</keyword>
<dbReference type="RefSeq" id="WP_151412172.1">
    <property type="nucleotide sequence ID" value="NZ_AP028155.1"/>
</dbReference>
<organism evidence="3 4">
    <name type="scientific">Butyricimonas faecihominis</name>
    <dbReference type="NCBI Taxonomy" id="1472416"/>
    <lineage>
        <taxon>Bacteria</taxon>
        <taxon>Pseudomonadati</taxon>
        <taxon>Bacteroidota</taxon>
        <taxon>Bacteroidia</taxon>
        <taxon>Bacteroidales</taxon>
        <taxon>Odoribacteraceae</taxon>
        <taxon>Butyricimonas</taxon>
    </lineage>
</organism>
<reference evidence="3 4" key="1">
    <citation type="submission" date="2020-08" db="EMBL/GenBank/DDBJ databases">
        <title>Genomic Encyclopedia of Type Strains, Phase IV (KMG-IV): sequencing the most valuable type-strain genomes for metagenomic binning, comparative biology and taxonomic classification.</title>
        <authorList>
            <person name="Goeker M."/>
        </authorList>
    </citation>
    <scope>NUCLEOTIDE SEQUENCE [LARGE SCALE GENOMIC DNA]</scope>
    <source>
        <strain evidence="3 4">DSM 105721</strain>
    </source>
</reference>
<dbReference type="InterPro" id="IPR045619">
    <property type="entry name" value="DUF6443"/>
</dbReference>
<dbReference type="EMBL" id="JACIES010000001">
    <property type="protein sequence ID" value="MBB4025023.1"/>
    <property type="molecule type" value="Genomic_DNA"/>
</dbReference>
<feature type="transmembrane region" description="Helical" evidence="1">
    <location>
        <begin position="1265"/>
        <end position="1286"/>
    </location>
</feature>
<keyword evidence="1" id="KW-0472">Membrane</keyword>
<name>A0A7W6HV45_9BACT</name>
<dbReference type="OrthoDB" id="976756at2"/>
<evidence type="ECO:0000259" key="2">
    <source>
        <dbReference type="Pfam" id="PF20041"/>
    </source>
</evidence>
<proteinExistence type="predicted"/>
<comment type="caution">
    <text evidence="3">The sequence shown here is derived from an EMBL/GenBank/DDBJ whole genome shotgun (WGS) entry which is preliminary data.</text>
</comment>
<evidence type="ECO:0000313" key="3">
    <source>
        <dbReference type="EMBL" id="MBB4025023.1"/>
    </source>
</evidence>
<accession>A0A7W6HV45</accession>
<dbReference type="PANTHER" id="PTHR32305:SF15">
    <property type="entry name" value="PROTEIN RHSA-RELATED"/>
    <property type="match status" value="1"/>
</dbReference>
<sequence length="1552" mass="171481">MKNVILFLVLVLSPNYIFAQLSIPNIDFKVETNPRRTLFGEVNSVTFRYELKNAMTGSMLIDLINEKLSQPAYNWLEFDFLNDYEITFRVKENNTGVTRRFIFLSTFNQSVVVITQMAQASGVNVFNVSGGGNTIPRMVQNIYLDGSDVNLVYKLYAGDTKIATKVGTGGKLVFTGEFVGNYFIRVERDGLEKRMNGGASFNYFPIINNNISLLDKTLAISSDGDVISTPFVFLFDEESGWNDLREIVKACNDGRVNGWNKEHVLYLSTDINKKKGCIHVIGSPNISQLNRESRVYLGPHDEFLVTQQPGGSVKIFNVYGNGNLILGQKTSILLAGSQHMNYGLYRNSFKVNELMGTGKTLKFSSLTEPGEYTIKAECEGKVIPMNGTIHVRDINVHPPCVTEEVSTGSEHIIRRTTYYDGQGRSVQQVGVGASPGGKDIVTPVVRDGAGRETTTYLPYVMDGNGVFRVNAETEQETFYSNLYGANPVAYTSSRFDDSPYDRVIEQGGLGFSWRLGGGHTTLFSYRKNVANDSVKCYVLVGTSVRLDSTFWPINSLSVQVVTNPEGDMAVEYRDIEGNIVARETRLTTGKRMFSYEVRDMLGRLRYVIPPIQDSLFTSGTKSLTELLCYCYYTEYDDRGRAYKQYKPGAGFVINLYDNRGRLVLTQDAEQRKRGKWSFTKYDELNRPVISGFCTGTETEHRAALASQTIFGETRGTALHGYTNGTYPTAVTANDCYLITYYDNYDWSGQSAVAYSSVDTVGEAKNDNVIGQITGTKTKVLGIVSHQWLLSATYFDKKYRSVQSVSQLYPSGLEIVSNAYDFTGQVTRAKVKQTVGALVTEYNKYFTYDQQGRLVKIDQQITGDNVNGRVTIIENVYDELGRLSAKKLHNGREIQSYQYNVGGNVTSVSSSAFSYTLGYDQVGVTGATARYDGNINAMTWKNGGGMEKAYIYSYDPLGQLREAIYKEKSGTNWTANSTGKYNMYGLAYDLNGNIKSLYRNGATGTTLHALDYTYGTTGNGNAVSKITLNGGALGTYAYNENGNMITDGRRGHSITYNELNLPAEISHGQNKISYIYSADGEKLAQQVAGSSSTYYRGVMIYNGDMLDCIFHPSGVTRKVNNGYVYDYFLADHLGSTRVVLEASASALTPIQTTEYYPFGLAFTYNNLNKNKQLFSGKELQDAELAKEIVGWYDFGSRFYDPVVARWFCQDPASQLTSPYVYCGNNPVAFVDPDGESFLAAFFIGAMANVVLKGFMGNDSGNFWKDYLIGGIAGVAGLGAGMGVGNLISSSSSIGGGFVGGSISGATGGFAGGFVGGVGNSWLYGGNFGQGLKNGMMDGSIGIVTGGLAGGIGRGFSDYRRGYSFWNGVGETTEFSLGQSALKGNEALIAKEYARGRQAIWDTDYLQNRIKDEFNIGEGDWGIKEITTKSGRGYGMDRYGNMYNLKTRSKVGGYARGTSNGSFIHISPMTTNSNTVDFRAISGHELNHAYHFYRFGALANKIYSERVAYEYSFNVYLKSGNLSSAYRIMNTALRNNFWGYYPNRYKIPAYFTFY</sequence>
<keyword evidence="1" id="KW-1133">Transmembrane helix</keyword>
<feature type="transmembrane region" description="Helical" evidence="1">
    <location>
        <begin position="1235"/>
        <end position="1253"/>
    </location>
</feature>
<keyword evidence="1" id="KW-0812">Transmembrane</keyword>